<dbReference type="EMBL" id="JQ513383">
    <property type="protein sequence ID" value="AFA44406.1"/>
    <property type="molecule type" value="Genomic_DNA"/>
</dbReference>
<reference evidence="1 2" key="1">
    <citation type="journal article" date="2012" name="J. Virol.">
        <title>Genome of Klebsiella sp.-Infecting Bacteriophage vB_KleM_RaK2.</title>
        <authorList>
            <person name="Simoliunas E."/>
            <person name="Kaliniene L."/>
            <person name="Truncaite L."/>
            <person name="Klausa V."/>
            <person name="Zajanckauskaite A."/>
            <person name="Meskys R."/>
        </authorList>
    </citation>
    <scope>NUCLEOTIDE SEQUENCE [LARGE SCALE GENOMIC DNA]</scope>
</reference>
<evidence type="ECO:0000313" key="2">
    <source>
        <dbReference type="Proteomes" id="UP000007524"/>
    </source>
</evidence>
<accession>H6X3U0</accession>
<dbReference type="OrthoDB" id="9142at10239"/>
<dbReference type="RefSeq" id="YP_007007288.1">
    <property type="nucleotide sequence ID" value="NC_019526.1"/>
</dbReference>
<organism evidence="1 2">
    <name type="scientific">Klebsiella phage vB_KleM_RaK2</name>
    <dbReference type="NCBI Taxonomy" id="1147094"/>
    <lineage>
        <taxon>Viruses</taxon>
        <taxon>Duplodnaviria</taxon>
        <taxon>Heunggongvirae</taxon>
        <taxon>Uroviricota</taxon>
        <taxon>Caudoviricetes</taxon>
        <taxon>Alcyoneusvirus</taxon>
        <taxon>Alcyoneusvirus RaK2</taxon>
    </lineage>
</organism>
<sequence length="217" mass="24808">MSYYSDDYEQNKKAKSEISDLLTDLYDIGFYDKNDIPPPVSTAPDYGYDYITEGVQGTYSLDENGIPVNVVQPTIPEQYYTEPVIQKPKNTKKWDLVEDHYPGTKSTKVYSIKCNSNDQIIMNNILMHEAALTLVNLLNEGRMLTDPKILGIISSGIQFTSVMNEVIKVSKERLVVLNEARYDDAKELDVKIAEKKNEAYKLKKRVLDFLKTEGYIK</sequence>
<proteinExistence type="predicted"/>
<dbReference type="KEGG" id="vg:14012721"/>
<name>H6X3U0_9CAUD</name>
<keyword evidence="2" id="KW-1185">Reference proteome</keyword>
<protein>
    <submittedName>
        <fullName evidence="1">Uncharacterized protein</fullName>
    </submittedName>
</protein>
<gene>
    <name evidence="1" type="ORF">RaK2_00133</name>
</gene>
<dbReference type="Proteomes" id="UP000007524">
    <property type="component" value="Segment"/>
</dbReference>
<evidence type="ECO:0000313" key="1">
    <source>
        <dbReference type="EMBL" id="AFA44406.1"/>
    </source>
</evidence>
<dbReference type="GeneID" id="14012721"/>